<reference evidence="1" key="1">
    <citation type="submission" date="2020-05" db="EMBL/GenBank/DDBJ databases">
        <title>Large-scale comparative analyses of tick genomes elucidate their genetic diversity and vector capacities.</title>
        <authorList>
            <person name="Jia N."/>
            <person name="Wang J."/>
            <person name="Shi W."/>
            <person name="Du L."/>
            <person name="Sun Y."/>
            <person name="Zhan W."/>
            <person name="Jiang J."/>
            <person name="Wang Q."/>
            <person name="Zhang B."/>
            <person name="Ji P."/>
            <person name="Sakyi L.B."/>
            <person name="Cui X."/>
            <person name="Yuan T."/>
            <person name="Jiang B."/>
            <person name="Yang W."/>
            <person name="Lam T.T.-Y."/>
            <person name="Chang Q."/>
            <person name="Ding S."/>
            <person name="Wang X."/>
            <person name="Zhu J."/>
            <person name="Ruan X."/>
            <person name="Zhao L."/>
            <person name="Wei J."/>
            <person name="Que T."/>
            <person name="Du C."/>
            <person name="Cheng J."/>
            <person name="Dai P."/>
            <person name="Han X."/>
            <person name="Huang E."/>
            <person name="Gao Y."/>
            <person name="Liu J."/>
            <person name="Shao H."/>
            <person name="Ye R."/>
            <person name="Li L."/>
            <person name="Wei W."/>
            <person name="Wang X."/>
            <person name="Wang C."/>
            <person name="Yang T."/>
            <person name="Huo Q."/>
            <person name="Li W."/>
            <person name="Guo W."/>
            <person name="Chen H."/>
            <person name="Zhou L."/>
            <person name="Ni X."/>
            <person name="Tian J."/>
            <person name="Zhou Y."/>
            <person name="Sheng Y."/>
            <person name="Liu T."/>
            <person name="Pan Y."/>
            <person name="Xia L."/>
            <person name="Li J."/>
            <person name="Zhao F."/>
            <person name="Cao W."/>
        </authorList>
    </citation>
    <scope>NUCLEOTIDE SEQUENCE</scope>
    <source>
        <strain evidence="1">Hyas-2018</strain>
    </source>
</reference>
<accession>A0ACB7S8M9</accession>
<name>A0ACB7S8M9_HYAAI</name>
<evidence type="ECO:0000313" key="1">
    <source>
        <dbReference type="EMBL" id="KAH6930306.1"/>
    </source>
</evidence>
<comment type="caution">
    <text evidence="1">The sequence shown here is derived from an EMBL/GenBank/DDBJ whole genome shotgun (WGS) entry which is preliminary data.</text>
</comment>
<keyword evidence="2" id="KW-1185">Reference proteome</keyword>
<dbReference type="Proteomes" id="UP000821845">
    <property type="component" value="Chromosome 5"/>
</dbReference>
<gene>
    <name evidence="1" type="ORF">HPB50_012611</name>
</gene>
<evidence type="ECO:0000313" key="2">
    <source>
        <dbReference type="Proteomes" id="UP000821845"/>
    </source>
</evidence>
<organism evidence="1 2">
    <name type="scientific">Hyalomma asiaticum</name>
    <name type="common">Tick</name>
    <dbReference type="NCBI Taxonomy" id="266040"/>
    <lineage>
        <taxon>Eukaryota</taxon>
        <taxon>Metazoa</taxon>
        <taxon>Ecdysozoa</taxon>
        <taxon>Arthropoda</taxon>
        <taxon>Chelicerata</taxon>
        <taxon>Arachnida</taxon>
        <taxon>Acari</taxon>
        <taxon>Parasitiformes</taxon>
        <taxon>Ixodida</taxon>
        <taxon>Ixodoidea</taxon>
        <taxon>Ixodidae</taxon>
        <taxon>Hyalomminae</taxon>
        <taxon>Hyalomma</taxon>
    </lineage>
</organism>
<protein>
    <submittedName>
        <fullName evidence="1">Uncharacterized protein</fullName>
    </submittedName>
</protein>
<dbReference type="EMBL" id="CM023485">
    <property type="protein sequence ID" value="KAH6930306.1"/>
    <property type="molecule type" value="Genomic_DNA"/>
</dbReference>
<sequence length="657" mass="72732">MDVLTPMDASYVPKVLFSLTDDNEAWRKHATDEEASVLVIYTGGTIGMVKDKDGVLKPAPGVLDKRLREFPQLHDAEYAKERYGDCDKPPLALPATGDPRRVIYTISEYDPLLDSSNATMDDWLRIAKDIKKHYDSYDGFIVLHGTDTMAHTSSALSFLLENLGKSVVVTGSQIPVFEPRSDGRDNLLNALIVAGNYVIPEVTLMFHHQLFRGNRVSKFSISHLDAFASFNMAPLLTFGINVDITWRLILPAPKGAGFRAHDTLNRNVGLLRLFPSITAELVASILKPPIQGVVLQTYGAGNAPTARKDIMAALRNATERGVLILNCSQCQHGAVDPAYETGNELVEVGVIPGVDMTPEAALAKLAYVLSKAEWTLDEKKQETVAGVVIVESKTEIKHEGLTLWLEGTASMQLSAKNVGIFEAFYSSAKPVQLIGYSLEIAKAGRLPAGRTELPFELPLRPRSGRTLYETYHGVFINIQYLLRCEMKRSLLSKDVQKTLEFIVELQEGAEKATPVPVNINITPESLQNVRDHSRVPRFLIKGRIDSTCCCITKPFTGVLSVENCDSAIRSIELQLVRVETCGCAEGYARDATEIQNIQIGEGDVCRGIDIPIYMVFPRLFTCPTLITNNFKIEFEVNIVVVFEDDHLMTENYPIKLT</sequence>
<proteinExistence type="predicted"/>